<protein>
    <submittedName>
        <fullName evidence="1">Uncharacterized protein</fullName>
    </submittedName>
</protein>
<dbReference type="RefSeq" id="WP_207562416.1">
    <property type="nucleotide sequence ID" value="NZ_CP046072.1"/>
</dbReference>
<dbReference type="EMBL" id="CP046072">
    <property type="protein sequence ID" value="QSZ41144.1"/>
    <property type="molecule type" value="Genomic_DNA"/>
</dbReference>
<evidence type="ECO:0000313" key="2">
    <source>
        <dbReference type="Proteomes" id="UP000671852"/>
    </source>
</evidence>
<dbReference type="Proteomes" id="UP000671852">
    <property type="component" value="Chromosome"/>
</dbReference>
<reference evidence="1" key="2">
    <citation type="submission" date="2021-04" db="EMBL/GenBank/DDBJ databases">
        <title>Isolation and characterization of a novel species of the genus Sulfurimonas.</title>
        <authorList>
            <person name="Fukui M."/>
        </authorList>
    </citation>
    <scope>NUCLEOTIDE SEQUENCE</scope>
    <source>
        <strain evidence="1">H1576</strain>
    </source>
</reference>
<reference evidence="1" key="1">
    <citation type="submission" date="2019-11" db="EMBL/GenBank/DDBJ databases">
        <authorList>
            <person name="Kojima H."/>
        </authorList>
    </citation>
    <scope>NUCLEOTIDE SEQUENCE</scope>
    <source>
        <strain evidence="1">H1576</strain>
    </source>
</reference>
<keyword evidence="2" id="KW-1185">Reference proteome</keyword>
<dbReference type="InterPro" id="IPR010982">
    <property type="entry name" value="Lambda_DNA-bd_dom_sf"/>
</dbReference>
<gene>
    <name evidence="1" type="ORF">GJV85_03125</name>
</gene>
<name>A0A975AZ02_9BACT</name>
<proteinExistence type="predicted"/>
<organism evidence="1 2">
    <name type="scientific">Sulfurimonas aquatica</name>
    <dbReference type="NCBI Taxonomy" id="2672570"/>
    <lineage>
        <taxon>Bacteria</taxon>
        <taxon>Pseudomonadati</taxon>
        <taxon>Campylobacterota</taxon>
        <taxon>Epsilonproteobacteria</taxon>
        <taxon>Campylobacterales</taxon>
        <taxon>Sulfurimonadaceae</taxon>
        <taxon>Sulfurimonas</taxon>
    </lineage>
</organism>
<dbReference type="Gene3D" id="1.10.260.40">
    <property type="entry name" value="lambda repressor-like DNA-binding domains"/>
    <property type="match status" value="1"/>
</dbReference>
<dbReference type="AlphaFoldDB" id="A0A975AZ02"/>
<evidence type="ECO:0000313" key="1">
    <source>
        <dbReference type="EMBL" id="QSZ41144.1"/>
    </source>
</evidence>
<accession>A0A975AZ02</accession>
<dbReference type="KEGG" id="saqt:GJV85_03125"/>
<dbReference type="GO" id="GO:0003677">
    <property type="term" value="F:DNA binding"/>
    <property type="evidence" value="ECO:0007669"/>
    <property type="project" value="InterPro"/>
</dbReference>
<sequence>MRDFHAIIKVLKLHLSGAKEVKVLDKDVASLLDISQSKFATIKKRNVTPYENILEFCKREELCCSEIFFD</sequence>